<protein>
    <submittedName>
        <fullName evidence="6">Protein-S-isoprenylcysteine O-methyltransferase Ste14</fullName>
    </submittedName>
</protein>
<gene>
    <name evidence="6" type="ORF">SAMN05443551_0611</name>
</gene>
<keyword evidence="6" id="KW-0489">Methyltransferase</keyword>
<dbReference type="GO" id="GO:0008168">
    <property type="term" value="F:methyltransferase activity"/>
    <property type="evidence" value="ECO:0007669"/>
    <property type="project" value="UniProtKB-KW"/>
</dbReference>
<evidence type="ECO:0000256" key="1">
    <source>
        <dbReference type="ARBA" id="ARBA00004127"/>
    </source>
</evidence>
<evidence type="ECO:0000313" key="7">
    <source>
        <dbReference type="Proteomes" id="UP000184221"/>
    </source>
</evidence>
<evidence type="ECO:0000256" key="2">
    <source>
        <dbReference type="ARBA" id="ARBA00022692"/>
    </source>
</evidence>
<comment type="subcellular location">
    <subcellularLocation>
        <location evidence="1">Endomembrane system</location>
        <topology evidence="1">Multi-pass membrane protein</topology>
    </subcellularLocation>
</comment>
<organism evidence="6 7">
    <name type="scientific">Marivita hallyeonensis</name>
    <dbReference type="NCBI Taxonomy" id="996342"/>
    <lineage>
        <taxon>Bacteria</taxon>
        <taxon>Pseudomonadati</taxon>
        <taxon>Pseudomonadota</taxon>
        <taxon>Alphaproteobacteria</taxon>
        <taxon>Rhodobacterales</taxon>
        <taxon>Roseobacteraceae</taxon>
        <taxon>Marivita</taxon>
    </lineage>
</organism>
<name>A0A1M5MQ92_9RHOB</name>
<feature type="transmembrane region" description="Helical" evidence="5">
    <location>
        <begin position="32"/>
        <end position="54"/>
    </location>
</feature>
<dbReference type="InterPro" id="IPR007318">
    <property type="entry name" value="Phopholipid_MeTrfase"/>
</dbReference>
<proteinExistence type="predicted"/>
<dbReference type="Proteomes" id="UP000184221">
    <property type="component" value="Unassembled WGS sequence"/>
</dbReference>
<dbReference type="RefSeq" id="WP_072776021.1">
    <property type="nucleotide sequence ID" value="NZ_FQXC01000001.1"/>
</dbReference>
<keyword evidence="4 5" id="KW-0472">Membrane</keyword>
<dbReference type="Pfam" id="PF04191">
    <property type="entry name" value="PEMT"/>
    <property type="match status" value="1"/>
</dbReference>
<dbReference type="InterPro" id="IPR052527">
    <property type="entry name" value="Metal_cation-efflux_comp"/>
</dbReference>
<dbReference type="STRING" id="996342.SAMN05443551_0611"/>
<evidence type="ECO:0000256" key="3">
    <source>
        <dbReference type="ARBA" id="ARBA00022989"/>
    </source>
</evidence>
<dbReference type="Gene3D" id="1.20.120.1630">
    <property type="match status" value="1"/>
</dbReference>
<dbReference type="AlphaFoldDB" id="A0A1M5MQ92"/>
<feature type="transmembrane region" description="Helical" evidence="5">
    <location>
        <begin position="61"/>
        <end position="78"/>
    </location>
</feature>
<dbReference type="GO" id="GO:0032259">
    <property type="term" value="P:methylation"/>
    <property type="evidence" value="ECO:0007669"/>
    <property type="project" value="UniProtKB-KW"/>
</dbReference>
<keyword evidence="6" id="KW-0808">Transferase</keyword>
<dbReference type="PANTHER" id="PTHR43847">
    <property type="entry name" value="BLL3993 PROTEIN"/>
    <property type="match status" value="1"/>
</dbReference>
<dbReference type="GO" id="GO:0012505">
    <property type="term" value="C:endomembrane system"/>
    <property type="evidence" value="ECO:0007669"/>
    <property type="project" value="UniProtKB-SubCell"/>
</dbReference>
<feature type="transmembrane region" description="Helical" evidence="5">
    <location>
        <begin position="112"/>
        <end position="145"/>
    </location>
</feature>
<evidence type="ECO:0000256" key="5">
    <source>
        <dbReference type="SAM" id="Phobius"/>
    </source>
</evidence>
<accession>A0A1M5MQ92</accession>
<dbReference type="OrthoDB" id="9789029at2"/>
<sequence length="180" mass="20606">MIDYVAGFVALAYFLLISAATKQHFVSDKYPMGMYIISSLSLFGIFTFLLHAFLWDLRFTGAPLVIMFLAFALFIWAAKHSKKKLSLAFDEKRDTDGIITTGPWRYMRHPFYVSYVIFWLACALGTAHPTSLVVFATLLFIYGYSAVREEGALKRGRYADEYLKYQQSVGFVLPKLYGRN</sequence>
<dbReference type="EMBL" id="FQXC01000001">
    <property type="protein sequence ID" value="SHG79554.1"/>
    <property type="molecule type" value="Genomic_DNA"/>
</dbReference>
<evidence type="ECO:0000313" key="6">
    <source>
        <dbReference type="EMBL" id="SHG79554.1"/>
    </source>
</evidence>
<dbReference type="PANTHER" id="PTHR43847:SF1">
    <property type="entry name" value="BLL3993 PROTEIN"/>
    <property type="match status" value="1"/>
</dbReference>
<keyword evidence="7" id="KW-1185">Reference proteome</keyword>
<keyword evidence="2 5" id="KW-0812">Transmembrane</keyword>
<evidence type="ECO:0000256" key="4">
    <source>
        <dbReference type="ARBA" id="ARBA00023136"/>
    </source>
</evidence>
<keyword evidence="3 5" id="KW-1133">Transmembrane helix</keyword>
<reference evidence="6 7" key="1">
    <citation type="submission" date="2016-11" db="EMBL/GenBank/DDBJ databases">
        <authorList>
            <person name="Jaros S."/>
            <person name="Januszkiewicz K."/>
            <person name="Wedrychowicz H."/>
        </authorList>
    </citation>
    <scope>NUCLEOTIDE SEQUENCE [LARGE SCALE GENOMIC DNA]</scope>
    <source>
        <strain evidence="6 7">DSM 29431</strain>
    </source>
</reference>